<feature type="coiled-coil region" evidence="1">
    <location>
        <begin position="226"/>
        <end position="293"/>
    </location>
</feature>
<reference evidence="4" key="1">
    <citation type="submission" date="2015-07" db="EMBL/GenBank/DDBJ databases">
        <title>Transcriptome Assembly of Anthurium amnicola.</title>
        <authorList>
            <person name="Suzuki J."/>
        </authorList>
    </citation>
    <scope>NUCLEOTIDE SEQUENCE</scope>
</reference>
<name>A0A1D1Z2R2_9ARAE</name>
<dbReference type="AlphaFoldDB" id="A0A1D1Z2R2"/>
<dbReference type="Pfam" id="PF00498">
    <property type="entry name" value="FHA"/>
    <property type="match status" value="1"/>
</dbReference>
<protein>
    <submittedName>
        <fullName evidence="4">Restin</fullName>
    </submittedName>
</protein>
<dbReference type="SUPFAM" id="SSF49879">
    <property type="entry name" value="SMAD/FHA domain"/>
    <property type="match status" value="1"/>
</dbReference>
<accession>A0A1D1Z2R2</accession>
<feature type="compositionally biased region" description="Low complexity" evidence="2">
    <location>
        <begin position="23"/>
        <end position="36"/>
    </location>
</feature>
<keyword evidence="1" id="KW-0175">Coiled coil</keyword>
<evidence type="ECO:0000313" key="4">
    <source>
        <dbReference type="EMBL" id="JAT61139.1"/>
    </source>
</evidence>
<feature type="coiled-coil region" evidence="1">
    <location>
        <begin position="329"/>
        <end position="371"/>
    </location>
</feature>
<feature type="compositionally biased region" description="Acidic residues" evidence="2">
    <location>
        <begin position="831"/>
        <end position="850"/>
    </location>
</feature>
<dbReference type="InterPro" id="IPR000253">
    <property type="entry name" value="FHA_dom"/>
</dbReference>
<evidence type="ECO:0000256" key="2">
    <source>
        <dbReference type="SAM" id="MobiDB-lite"/>
    </source>
</evidence>
<evidence type="ECO:0000256" key="1">
    <source>
        <dbReference type="SAM" id="Coils"/>
    </source>
</evidence>
<feature type="region of interest" description="Disordered" evidence="2">
    <location>
        <begin position="582"/>
        <end position="608"/>
    </location>
</feature>
<proteinExistence type="predicted"/>
<feature type="coiled-coil region" evidence="1">
    <location>
        <begin position="401"/>
        <end position="463"/>
    </location>
</feature>
<dbReference type="Gene3D" id="2.60.200.20">
    <property type="match status" value="1"/>
</dbReference>
<dbReference type="PANTHER" id="PTHR47458">
    <property type="entry name" value="SMAD/FHA DOMAIN-CONTAINING PROTEIN"/>
    <property type="match status" value="1"/>
</dbReference>
<feature type="region of interest" description="Disordered" evidence="2">
    <location>
        <begin position="1"/>
        <end position="39"/>
    </location>
</feature>
<feature type="compositionally biased region" description="Basic and acidic residues" evidence="2">
    <location>
        <begin position="8"/>
        <end position="19"/>
    </location>
</feature>
<feature type="domain" description="FHA" evidence="3">
    <location>
        <begin position="85"/>
        <end position="143"/>
    </location>
</feature>
<feature type="region of interest" description="Disordered" evidence="2">
    <location>
        <begin position="816"/>
        <end position="865"/>
    </location>
</feature>
<dbReference type="EMBL" id="GDJX01006797">
    <property type="protein sequence ID" value="JAT61139.1"/>
    <property type="molecule type" value="Transcribed_RNA"/>
</dbReference>
<evidence type="ECO:0000259" key="3">
    <source>
        <dbReference type="PROSITE" id="PS50006"/>
    </source>
</evidence>
<sequence length="865" mass="95418">MAVDPPDEPAKEEEKKVEEGQASDPSSGALPGSPSGEEIKAVARTYADQPLQNPDPGAWAVLTAISKNARQRPQGMNIILNGDEHFIGRLVEDHGFRISDVAVSSTHCRIYRRRVRVSDAGHHDPVFLKDTSTNGTFVNSTKLKKSSPETVLQHGDIISFLGPPHEERAYAFVYREVSHSVCSKGSVMKRKSVELASESKRVKGIGIGAPDGPISLDDVRSLQRSNMELRKQLESHVLTIDNMRTEARIAVTCHENEIKGLKESISDSYLDQIKELQHMLEVKEKELDDINVVSAEHRHSIKDLSERLSASMQSRAEADEFINTQKLIISEREAQLDEERNQRRVEREKAAADLKSALQRAHSEAQEEIKRQADIHLQQHNEQQEFIAKLQESEKESRLLVETLRSKLEDTRESLVMSEKKARQLEVQVQEEQITSENNKKKSEMLELEIKRLKKDLESEKVAREEAWAKVSALELEIASVIRELSIEKQRFQGARERIILRETQLRAFYSTTEEISLLFAKQQEQLKAMQKTLEDEENYDNASMGFDLNVVVKEDDIQALAREGETSGQPKVNIYTKDTQANPSSKMVQAMDSSSSNDDASVTEKHECDIRSQDVGDYTQDLECTSADRPGKGFGSDVDGVGTALVPEGVGDAADTERVPETESPAVDDGFDERSAALLKCNQAGDTMQLEDDAQENIGHIGILDGNDHYSQSKLEDTEAGTVRTADLLASEGIGSWANSTAPSVHGENESPGCGANAGPCGDVGAEAAVLSNSDVLAAGSQSNVVLSGITPRLTEQHRALNAMIEIVAPNFKEQFPSVGSGEEKNDSMSDAETEEGTDHGDEEDDSEEESNRGVHAMIEDSVG</sequence>
<dbReference type="PROSITE" id="PS50006">
    <property type="entry name" value="FHA_DOMAIN"/>
    <property type="match status" value="1"/>
</dbReference>
<organism evidence="4">
    <name type="scientific">Anthurium amnicola</name>
    <dbReference type="NCBI Taxonomy" id="1678845"/>
    <lineage>
        <taxon>Eukaryota</taxon>
        <taxon>Viridiplantae</taxon>
        <taxon>Streptophyta</taxon>
        <taxon>Embryophyta</taxon>
        <taxon>Tracheophyta</taxon>
        <taxon>Spermatophyta</taxon>
        <taxon>Magnoliopsida</taxon>
        <taxon>Liliopsida</taxon>
        <taxon>Araceae</taxon>
        <taxon>Pothoideae</taxon>
        <taxon>Potheae</taxon>
        <taxon>Anthurium</taxon>
    </lineage>
</organism>
<dbReference type="InterPro" id="IPR008984">
    <property type="entry name" value="SMAD_FHA_dom_sf"/>
</dbReference>
<gene>
    <name evidence="4" type="primary">CLIP-190_7</name>
    <name evidence="4" type="ORF">g.118265</name>
</gene>
<dbReference type="PANTHER" id="PTHR47458:SF1">
    <property type="entry name" value="SMAD_FHA DOMAIN-CONTAINING PROTEIN"/>
    <property type="match status" value="1"/>
</dbReference>
<dbReference type="SMART" id="SM00240">
    <property type="entry name" value="FHA"/>
    <property type="match status" value="1"/>
</dbReference>